<organism evidence="1 2">
    <name type="scientific">Caldicellulosiruptor changbaiensis</name>
    <dbReference type="NCBI Taxonomy" id="1222016"/>
    <lineage>
        <taxon>Bacteria</taxon>
        <taxon>Bacillati</taxon>
        <taxon>Bacillota</taxon>
        <taxon>Bacillota incertae sedis</taxon>
        <taxon>Caldicellulosiruptorales</taxon>
        <taxon>Caldicellulosiruptoraceae</taxon>
        <taxon>Caldicellulosiruptor</taxon>
    </lineage>
</organism>
<dbReference type="KEGG" id="ccha:ELD05_09780"/>
<proteinExistence type="predicted"/>
<accession>A0A3T0D7A1</accession>
<sequence>MGGKFSDEKLFNTGYIEYVERAWFANKIKPLLKILKDRMGILLVDDEKSILPLWRYPNSSKLKKLIRETNVEAKKL</sequence>
<gene>
    <name evidence="1" type="ORF">ELD05_09780</name>
</gene>
<reference evidence="1 2" key="1">
    <citation type="submission" date="2018-12" db="EMBL/GenBank/DDBJ databases">
        <title>Genome sequence from the cellulolytic species, Caldicellulosiruptor changbaiensis.</title>
        <authorList>
            <person name="Blumer-Schuette S.E."/>
            <person name="Mendoza C."/>
        </authorList>
    </citation>
    <scope>NUCLEOTIDE SEQUENCE [LARGE SCALE GENOMIC DNA]</scope>
    <source>
        <strain evidence="1 2">CBS-Z</strain>
    </source>
</reference>
<dbReference type="EMBL" id="CP034791">
    <property type="protein sequence ID" value="AZT90908.1"/>
    <property type="molecule type" value="Genomic_DNA"/>
</dbReference>
<dbReference type="RefSeq" id="WP_127352284.1">
    <property type="nucleotide sequence ID" value="NZ_CP034791.1"/>
</dbReference>
<name>A0A3T0D7A1_9FIRM</name>
<evidence type="ECO:0000313" key="2">
    <source>
        <dbReference type="Proteomes" id="UP000282930"/>
    </source>
</evidence>
<protein>
    <submittedName>
        <fullName evidence="1">Uncharacterized protein</fullName>
    </submittedName>
</protein>
<dbReference type="Proteomes" id="UP000282930">
    <property type="component" value="Chromosome"/>
</dbReference>
<dbReference type="AlphaFoldDB" id="A0A3T0D7A1"/>
<evidence type="ECO:0000313" key="1">
    <source>
        <dbReference type="EMBL" id="AZT90908.1"/>
    </source>
</evidence>
<keyword evidence="2" id="KW-1185">Reference proteome</keyword>